<dbReference type="Proteomes" id="UP000189513">
    <property type="component" value="Unassembled WGS sequence"/>
</dbReference>
<feature type="transmembrane region" description="Helical" evidence="8">
    <location>
        <begin position="409"/>
        <end position="429"/>
    </location>
</feature>
<dbReference type="GO" id="GO:0022857">
    <property type="term" value="F:transmembrane transporter activity"/>
    <property type="evidence" value="ECO:0007669"/>
    <property type="project" value="InterPro"/>
</dbReference>
<evidence type="ECO:0000256" key="5">
    <source>
        <dbReference type="ARBA" id="ARBA00022989"/>
    </source>
</evidence>
<evidence type="ECO:0000256" key="4">
    <source>
        <dbReference type="ARBA" id="ARBA00022692"/>
    </source>
</evidence>
<keyword evidence="11" id="KW-1185">Reference proteome</keyword>
<dbReference type="EMBL" id="LK052887">
    <property type="protein sequence ID" value="CDR38823.1"/>
    <property type="molecule type" value="Genomic_DNA"/>
</dbReference>
<evidence type="ECO:0000313" key="11">
    <source>
        <dbReference type="Proteomes" id="UP000189513"/>
    </source>
</evidence>
<feature type="transmembrane region" description="Helical" evidence="8">
    <location>
        <begin position="256"/>
        <end position="278"/>
    </location>
</feature>
<reference evidence="9" key="1">
    <citation type="journal article" date="2014" name="Genome Announc.">
        <title>Genome sequence of the yeast Cyberlindnera fabianii (Hansenula fabianii).</title>
        <authorList>
            <person name="Freel K.C."/>
            <person name="Sarilar V."/>
            <person name="Neuveglise C."/>
            <person name="Devillers H."/>
            <person name="Friedrich A."/>
            <person name="Schacherer J."/>
        </authorList>
    </citation>
    <scope>NUCLEOTIDE SEQUENCE</scope>
    <source>
        <strain evidence="9">YJS4271</strain>
    </source>
</reference>
<dbReference type="AlphaFoldDB" id="A0A061ANU8"/>
<evidence type="ECO:0000313" key="9">
    <source>
        <dbReference type="EMBL" id="CDR38823.1"/>
    </source>
</evidence>
<organism evidence="9">
    <name type="scientific">Cyberlindnera fabianii</name>
    <name type="common">Yeast</name>
    <name type="synonym">Hansenula fabianii</name>
    <dbReference type="NCBI Taxonomy" id="36022"/>
    <lineage>
        <taxon>Eukaryota</taxon>
        <taxon>Fungi</taxon>
        <taxon>Dikarya</taxon>
        <taxon>Ascomycota</taxon>
        <taxon>Saccharomycotina</taxon>
        <taxon>Saccharomycetes</taxon>
        <taxon>Phaffomycetales</taxon>
        <taxon>Phaffomycetaceae</taxon>
        <taxon>Cyberlindnera</taxon>
    </lineage>
</organism>
<evidence type="ECO:0000256" key="8">
    <source>
        <dbReference type="SAM" id="Phobius"/>
    </source>
</evidence>
<evidence type="ECO:0000256" key="7">
    <source>
        <dbReference type="PIRNR" id="PIRNR002744"/>
    </source>
</evidence>
<dbReference type="OMA" id="GWESSDI"/>
<evidence type="ECO:0000313" key="10">
    <source>
        <dbReference type="EMBL" id="ONH69716.1"/>
    </source>
</evidence>
<feature type="transmembrane region" description="Helical" evidence="8">
    <location>
        <begin position="384"/>
        <end position="403"/>
    </location>
</feature>
<protein>
    <submittedName>
        <fullName evidence="9">CYFA0S02e06392g1_1</fullName>
    </submittedName>
    <submittedName>
        <fullName evidence="10">Vitamin B6 transporter TPN1</fullName>
    </submittedName>
</protein>
<dbReference type="VEuPathDB" id="FungiDB:BON22_0057"/>
<dbReference type="GO" id="GO:0000329">
    <property type="term" value="C:fungal-type vacuole membrane"/>
    <property type="evidence" value="ECO:0007669"/>
    <property type="project" value="TreeGrafter"/>
</dbReference>
<feature type="transmembrane region" description="Helical" evidence="8">
    <location>
        <begin position="348"/>
        <end position="372"/>
    </location>
</feature>
<feature type="transmembrane region" description="Helical" evidence="8">
    <location>
        <begin position="144"/>
        <end position="169"/>
    </location>
</feature>
<evidence type="ECO:0000256" key="2">
    <source>
        <dbReference type="ARBA" id="ARBA00008974"/>
    </source>
</evidence>
<feature type="transmembrane region" description="Helical" evidence="8">
    <location>
        <begin position="470"/>
        <end position="494"/>
    </location>
</feature>
<evidence type="ECO:0000256" key="3">
    <source>
        <dbReference type="ARBA" id="ARBA00022448"/>
    </source>
</evidence>
<comment type="similarity">
    <text evidence="2 7">Belongs to the purine-cytosine permease (2.A.39) family.</text>
</comment>
<dbReference type="EMBL" id="MPUK01000001">
    <property type="protein sequence ID" value="ONH69716.1"/>
    <property type="molecule type" value="Genomic_DNA"/>
</dbReference>
<feature type="transmembrane region" description="Helical" evidence="8">
    <location>
        <begin position="189"/>
        <end position="211"/>
    </location>
</feature>
<dbReference type="PANTHER" id="PTHR31806">
    <property type="entry name" value="PURINE-CYTOSINE PERMEASE FCY2-RELATED"/>
    <property type="match status" value="1"/>
</dbReference>
<gene>
    <name evidence="10" type="ORF">BON22_0057</name>
    <name evidence="9" type="ORF">CYFA0S_02e06392g</name>
</gene>
<dbReference type="InterPro" id="IPR026030">
    <property type="entry name" value="Pur-cyt_permease_Fcy2/21/22"/>
</dbReference>
<feature type="transmembrane region" description="Helical" evidence="8">
    <location>
        <begin position="75"/>
        <end position="96"/>
    </location>
</feature>
<dbReference type="STRING" id="36022.A0A061ANU8"/>
<dbReference type="GO" id="GO:0005886">
    <property type="term" value="C:plasma membrane"/>
    <property type="evidence" value="ECO:0007669"/>
    <property type="project" value="TreeGrafter"/>
</dbReference>
<dbReference type="Gene3D" id="1.10.4160.10">
    <property type="entry name" value="Hydantoin permease"/>
    <property type="match status" value="1"/>
</dbReference>
<reference evidence="11" key="2">
    <citation type="journal article" date="2017" name="Genome Announc.">
        <title>Genome sequences of Cyberlindnera fabianii 65, Pichia kudriavzevii 129, and Saccharomyces cerevisiae 131 isolated from fermented masau fruits in Zimbabwe.</title>
        <authorList>
            <person name="van Rijswijck I.M.H."/>
            <person name="Derks M.F.L."/>
            <person name="Abee T."/>
            <person name="de Ridder D."/>
            <person name="Smid E.J."/>
        </authorList>
    </citation>
    <scope>NUCLEOTIDE SEQUENCE [LARGE SCALE GENOMIC DNA]</scope>
    <source>
        <strain evidence="11">65</strain>
    </source>
</reference>
<comment type="subcellular location">
    <subcellularLocation>
        <location evidence="1">Membrane</location>
        <topology evidence="1">Multi-pass membrane protein</topology>
    </subcellularLocation>
</comment>
<proteinExistence type="inferred from homology"/>
<sequence>MSTASEKFEIDKEQLVVDATPVNSIEEGTPVDTTSSWGFFHKLSAKLDSFGVEQRGIARVLPEERVNNRNLLSQFLSVMGLWASATGGISNMSSFVLPTTVFELEFRQALVCSLVGCYFGAAVSAFCSTLGPQSGCRQMVTARYLFGWWFVKFIAILGTVIAGIGWSVVNTVLSGEILTAVSGGDVPNWIGIILVSVVSIVISVFGIKVLYKVEKYYSVVIFITLILFYICMSNRYDVIYDFSNSDVPHNIMTGNWLSMFSITWSGSATWGAITSDYYIMFPETTPKWQIFSVTFFGIIIPTTFVAVAGNLLSAICVSDPEYITAYKDGGVGGAIVQAFGRWNGFGKFLVVLLWLSLIASTILNTYSGTFAFQLAGKGFTRVPRWVWAIVFTVVYFVCAIAGRDHFSTILSNFLPMIGYWIAMYFIMLLEEDLGFRKFAHHLYTKEFPNEEFSESEPHKFKYNWDQWNNINVLTHGIAATTSFICGIAGAVLGMAQVYYVGPAAAHFGPAGGDLGMWLTMGISGVLYPPLRYWELKKFGR</sequence>
<reference evidence="10" key="3">
    <citation type="submission" date="2017-01" db="EMBL/GenBank/DDBJ databases">
        <authorList>
            <person name="Mah S.A."/>
            <person name="Swanson W.J."/>
            <person name="Moy G.W."/>
            <person name="Vacquier V.D."/>
        </authorList>
    </citation>
    <scope>NUCLEOTIDE SEQUENCE [LARGE SCALE GENOMIC DNA]</scope>
    <source>
        <strain evidence="10">65</strain>
    </source>
</reference>
<dbReference type="Pfam" id="PF02133">
    <property type="entry name" value="Transp_cyt_pur"/>
    <property type="match status" value="1"/>
</dbReference>
<dbReference type="PANTHER" id="PTHR31806:SF17">
    <property type="entry name" value="VITAMIN B6 TRANSPORTER TPN1"/>
    <property type="match status" value="1"/>
</dbReference>
<feature type="transmembrane region" description="Helical" evidence="8">
    <location>
        <begin position="290"/>
        <end position="312"/>
    </location>
</feature>
<name>A0A061ANU8_CYBFA</name>
<evidence type="ECO:0000256" key="1">
    <source>
        <dbReference type="ARBA" id="ARBA00004141"/>
    </source>
</evidence>
<keyword evidence="5 8" id="KW-1133">Transmembrane helix</keyword>
<dbReference type="OrthoDB" id="5428495at2759"/>
<keyword evidence="4 8" id="KW-0812">Transmembrane</keyword>
<dbReference type="InterPro" id="IPR001248">
    <property type="entry name" value="Pur-cyt_permease"/>
</dbReference>
<feature type="transmembrane region" description="Helical" evidence="8">
    <location>
        <begin position="216"/>
        <end position="236"/>
    </location>
</feature>
<feature type="transmembrane region" description="Helical" evidence="8">
    <location>
        <begin position="108"/>
        <end position="132"/>
    </location>
</feature>
<accession>A0A061ANU8</accession>
<evidence type="ECO:0000256" key="6">
    <source>
        <dbReference type="ARBA" id="ARBA00023136"/>
    </source>
</evidence>
<keyword evidence="6 7" id="KW-0472">Membrane</keyword>
<feature type="transmembrane region" description="Helical" evidence="8">
    <location>
        <begin position="514"/>
        <end position="533"/>
    </location>
</feature>
<dbReference type="PIRSF" id="PIRSF002744">
    <property type="entry name" value="Pur-cyt_permease"/>
    <property type="match status" value="1"/>
</dbReference>
<keyword evidence="3 7" id="KW-0813">Transport</keyword>